<keyword evidence="1" id="KW-0812">Transmembrane</keyword>
<reference evidence="3 4" key="1">
    <citation type="submission" date="2017-01" db="EMBL/GenBank/DDBJ databases">
        <title>Trade-off between light-utilization and light-protection in marine flavobacteria.</title>
        <authorList>
            <person name="Kumagai Y."/>
            <person name="Yoshizawa S."/>
            <person name="Kogure K."/>
            <person name="Iwasaki W."/>
        </authorList>
    </citation>
    <scope>NUCLEOTIDE SEQUENCE [LARGE SCALE GENOMIC DNA]</scope>
    <source>
        <strain evidence="3 4">KCTC 32109</strain>
    </source>
</reference>
<dbReference type="CDD" id="cd00077">
    <property type="entry name" value="HDc"/>
    <property type="match status" value="1"/>
</dbReference>
<name>A0A2S7UDJ5_9FLAO</name>
<dbReference type="NCBIfam" id="TIGR00277">
    <property type="entry name" value="HDIG"/>
    <property type="match status" value="1"/>
</dbReference>
<protein>
    <submittedName>
        <fullName evidence="3">Phosphohydrolase</fullName>
    </submittedName>
</protein>
<gene>
    <name evidence="3" type="ORF">BST92_12530</name>
</gene>
<organism evidence="3 4">
    <name type="scientific">Nonlabens arenilitoris</name>
    <dbReference type="NCBI Taxonomy" id="1217969"/>
    <lineage>
        <taxon>Bacteria</taxon>
        <taxon>Pseudomonadati</taxon>
        <taxon>Bacteroidota</taxon>
        <taxon>Flavobacteriia</taxon>
        <taxon>Flavobacteriales</taxon>
        <taxon>Flavobacteriaceae</taxon>
        <taxon>Nonlabens</taxon>
    </lineage>
</organism>
<dbReference type="InterPro" id="IPR052722">
    <property type="entry name" value="PgpH_phosphodiesterase"/>
</dbReference>
<dbReference type="InterPro" id="IPR003607">
    <property type="entry name" value="HD/PDEase_dom"/>
</dbReference>
<evidence type="ECO:0000313" key="4">
    <source>
        <dbReference type="Proteomes" id="UP000239747"/>
    </source>
</evidence>
<dbReference type="Pfam" id="PF07697">
    <property type="entry name" value="7TMR-HDED"/>
    <property type="match status" value="1"/>
</dbReference>
<dbReference type="InterPro" id="IPR006675">
    <property type="entry name" value="HDIG_dom"/>
</dbReference>
<dbReference type="PROSITE" id="PS51831">
    <property type="entry name" value="HD"/>
    <property type="match status" value="1"/>
</dbReference>
<dbReference type="InterPro" id="IPR011621">
    <property type="entry name" value="Metal-dep_PHydrolase_7TM_intra"/>
</dbReference>
<feature type="transmembrane region" description="Helical" evidence="1">
    <location>
        <begin position="389"/>
        <end position="411"/>
    </location>
</feature>
<dbReference type="Proteomes" id="UP000239747">
    <property type="component" value="Unassembled WGS sequence"/>
</dbReference>
<dbReference type="SUPFAM" id="SSF109604">
    <property type="entry name" value="HD-domain/PDEase-like"/>
    <property type="match status" value="1"/>
</dbReference>
<dbReference type="InterPro" id="IPR006674">
    <property type="entry name" value="HD_domain"/>
</dbReference>
<evidence type="ECO:0000313" key="3">
    <source>
        <dbReference type="EMBL" id="PQJ32700.1"/>
    </source>
</evidence>
<feature type="domain" description="HD" evidence="2">
    <location>
        <begin position="476"/>
        <end position="618"/>
    </location>
</feature>
<dbReference type="PANTHER" id="PTHR36442:SF1">
    <property type="entry name" value="CYCLIC-DI-AMP PHOSPHODIESTERASE PGPH"/>
    <property type="match status" value="1"/>
</dbReference>
<dbReference type="InterPro" id="IPR011624">
    <property type="entry name" value="Metal-dep_PHydrolase_7TM_extra"/>
</dbReference>
<keyword evidence="4" id="KW-1185">Reference proteome</keyword>
<feature type="transmembrane region" description="Helical" evidence="1">
    <location>
        <begin position="321"/>
        <end position="338"/>
    </location>
</feature>
<feature type="transmembrane region" description="Helical" evidence="1">
    <location>
        <begin position="298"/>
        <end position="315"/>
    </location>
</feature>
<evidence type="ECO:0000256" key="1">
    <source>
        <dbReference type="SAM" id="Phobius"/>
    </source>
</evidence>
<comment type="caution">
    <text evidence="3">The sequence shown here is derived from an EMBL/GenBank/DDBJ whole genome shotgun (WGS) entry which is preliminary data.</text>
</comment>
<feature type="transmembrane region" description="Helical" evidence="1">
    <location>
        <begin position="423"/>
        <end position="443"/>
    </location>
</feature>
<feature type="transmembrane region" description="Helical" evidence="1">
    <location>
        <begin position="14"/>
        <end position="32"/>
    </location>
</feature>
<evidence type="ECO:0000259" key="2">
    <source>
        <dbReference type="PROSITE" id="PS51831"/>
    </source>
</evidence>
<keyword evidence="3" id="KW-0378">Hydrolase</keyword>
<dbReference type="GO" id="GO:0016787">
    <property type="term" value="F:hydrolase activity"/>
    <property type="evidence" value="ECO:0007669"/>
    <property type="project" value="UniProtKB-KW"/>
</dbReference>
<dbReference type="Pfam" id="PF01966">
    <property type="entry name" value="HD"/>
    <property type="match status" value="1"/>
</dbReference>
<keyword evidence="1" id="KW-1133">Transmembrane helix</keyword>
<sequence>MKKKNSSFYKYQDLLIRISIIVAATIITIYFFPKSDRFKYDFKKGEPWQYETLYAPFSFPIKKSSEAIQIEIELIKSNTPKYFDYHDDVSNLVIGLIEKEYGYSKKDSIDNKLIKDDIHQIKLLLDKFYTNYYLEKPLDVESKQSIIIQNDTGFNEVVYQDVLKPKDLKNELNKIIEFTAFDDKKWLVSTLLKNIKPNIELNKDLTSEVIENEVSKVLPTRGVVPLNSRIIAQGEIVEGEKYQILNTLNETYQAQTWSESQYVWRLAGYIILVGLTYMILLLFFYNYRPDIYKNTRKLLFIFFNILTVILLTTLVVNLNSAYVYIVPVCILPLILKSFFDARVGLFSHVLTILILSFIVPNGEEFLFLQIIAGIVTILSSSEIYKRANLFITIGQIVLVYVGSYFAFYAINQGGVTGWEWYKVSYFILCGLAMLFVWPLIYIYENIFGLVSDVSLLELSDTNSKLLKELSNKAPGTFHHSLNVANIAESAADAINANTMLTRVGALYHDIGKMENPTYFSENQGSGINPHDDLDPEESASIIINHTIAGIEIAKKYKLPDRIIDFIRSHHGDSTVYFFYKKALASNPNLDIKDYQYPGPKPFSPETAILMIADSVEAASKSLKNPTSTSINVLVENIINKQVEEKQFINADITFKQIETIKSVIKKKLANIYHLRIEYPE</sequence>
<dbReference type="EMBL" id="MTPW01000001">
    <property type="protein sequence ID" value="PQJ32700.1"/>
    <property type="molecule type" value="Genomic_DNA"/>
</dbReference>
<dbReference type="Gene3D" id="1.10.3210.10">
    <property type="entry name" value="Hypothetical protein af1432"/>
    <property type="match status" value="1"/>
</dbReference>
<feature type="transmembrane region" description="Helical" evidence="1">
    <location>
        <begin position="262"/>
        <end position="286"/>
    </location>
</feature>
<dbReference type="Pfam" id="PF07698">
    <property type="entry name" value="7TM-7TMR_HD"/>
    <property type="match status" value="1"/>
</dbReference>
<accession>A0A2S7UDJ5</accession>
<dbReference type="OrthoDB" id="9806952at2"/>
<proteinExistence type="predicted"/>
<keyword evidence="1" id="KW-0472">Membrane</keyword>
<dbReference type="PANTHER" id="PTHR36442">
    <property type="entry name" value="CYCLIC-DI-AMP PHOSPHODIESTERASE PGPH"/>
    <property type="match status" value="1"/>
</dbReference>
<dbReference type="SMART" id="SM00471">
    <property type="entry name" value="HDc"/>
    <property type="match status" value="1"/>
</dbReference>
<dbReference type="AlphaFoldDB" id="A0A2S7UDJ5"/>
<dbReference type="RefSeq" id="WP_105071765.1">
    <property type="nucleotide sequence ID" value="NZ_MTPW01000001.1"/>
</dbReference>